<organism evidence="2 3">
    <name type="scientific">Falsiroseomonas selenitidurans</name>
    <dbReference type="NCBI Taxonomy" id="2716335"/>
    <lineage>
        <taxon>Bacteria</taxon>
        <taxon>Pseudomonadati</taxon>
        <taxon>Pseudomonadota</taxon>
        <taxon>Alphaproteobacteria</taxon>
        <taxon>Acetobacterales</taxon>
        <taxon>Roseomonadaceae</taxon>
        <taxon>Falsiroseomonas</taxon>
    </lineage>
</organism>
<sequence>MSMLTALRRAYRAELRDGHRQAPRPGQRPPAALASGIIGKCRRSRRASDATAQRRGDKGNADKAKMVAAIRARGFAPADDNEADAIALLL</sequence>
<name>A0ABX1EBN0_9PROT</name>
<feature type="compositionally biased region" description="Basic and acidic residues" evidence="1">
    <location>
        <begin position="46"/>
        <end position="62"/>
    </location>
</feature>
<reference evidence="2 3" key="1">
    <citation type="submission" date="2020-03" db="EMBL/GenBank/DDBJ databases">
        <title>Roseomonas selenitidurans sp. nov. isolated from urban soil.</title>
        <authorList>
            <person name="Liu H."/>
        </authorList>
    </citation>
    <scope>NUCLEOTIDE SEQUENCE [LARGE SCALE GENOMIC DNA]</scope>
    <source>
        <strain evidence="2 3">BU-1</strain>
    </source>
</reference>
<protein>
    <submittedName>
        <fullName evidence="2">Uncharacterized protein</fullName>
    </submittedName>
</protein>
<evidence type="ECO:0000256" key="1">
    <source>
        <dbReference type="SAM" id="MobiDB-lite"/>
    </source>
</evidence>
<feature type="compositionally biased region" description="Low complexity" evidence="1">
    <location>
        <begin position="23"/>
        <end position="34"/>
    </location>
</feature>
<evidence type="ECO:0000313" key="2">
    <source>
        <dbReference type="EMBL" id="NKC34640.1"/>
    </source>
</evidence>
<comment type="caution">
    <text evidence="2">The sequence shown here is derived from an EMBL/GenBank/DDBJ whole genome shotgun (WGS) entry which is preliminary data.</text>
</comment>
<dbReference type="Proteomes" id="UP000787635">
    <property type="component" value="Unassembled WGS sequence"/>
</dbReference>
<proteinExistence type="predicted"/>
<accession>A0ABX1EBN0</accession>
<dbReference type="EMBL" id="JAAVNE010000120">
    <property type="protein sequence ID" value="NKC34640.1"/>
    <property type="molecule type" value="Genomic_DNA"/>
</dbReference>
<feature type="region of interest" description="Disordered" evidence="1">
    <location>
        <begin position="12"/>
        <end position="62"/>
    </location>
</feature>
<evidence type="ECO:0000313" key="3">
    <source>
        <dbReference type="Proteomes" id="UP000787635"/>
    </source>
</evidence>
<feature type="non-terminal residue" evidence="2">
    <location>
        <position position="90"/>
    </location>
</feature>
<gene>
    <name evidence="2" type="ORF">HEQ75_27595</name>
</gene>
<keyword evidence="3" id="KW-1185">Reference proteome</keyword>